<dbReference type="RefSeq" id="WP_051778355.1">
    <property type="nucleotide sequence ID" value="NZ_BSRX01000060.1"/>
</dbReference>
<dbReference type="InterPro" id="IPR006396">
    <property type="entry name" value="Glu_mut_E"/>
</dbReference>
<dbReference type="GO" id="GO:0019670">
    <property type="term" value="P:anaerobic L-glutamate catabolic process"/>
    <property type="evidence" value="ECO:0007669"/>
    <property type="project" value="InterPro"/>
</dbReference>
<dbReference type="PIRSF" id="PIRSF001495">
    <property type="entry name" value="Met_asp_mut_epsi"/>
    <property type="match status" value="1"/>
</dbReference>
<dbReference type="Proteomes" id="UP001165143">
    <property type="component" value="Unassembled WGS sequence"/>
</dbReference>
<sequence length="446" mass="46694">MNFGDHVRAVHAGGALVVQPRMGMADPALMRAGLEAVERADADTVGTITLDSYTRTGDLESVRAALRDGVGLNGYPIVNYPAAVTRGVVAGLAERGFPVQVRHGSARPLHIFGALLDAGLHATEGGPVSYCLPYGRTPLDESVRNWEASCELAAEYAAERGVRPHLETFGGCMLGQLCPPSQLVAISVLEAVFFHGLGIRSLSLSYAQQTDAEQDAEAIGALRALAGQLLPDADWHVVVYAYMGVYPRTAAGANALLAAAARLAVDTGSERLIVKTSVESSRIPTVQHNVDALEYASAVARDRRRQSAGPDAPAAAPAPGTDSQVYREAAALVAAVLDGVGTGGVGGALVGAFKRGLLDIPYCLHPDNAGRSRSYLDEAGRLCWSELGGMPLQGIAPVRPGRRITSGDLTKALCHVQDRFDAVALDRGADRPVGAAEHELLEGKTA</sequence>
<dbReference type="Pfam" id="PF06368">
    <property type="entry name" value="Met_asp_mut_E"/>
    <property type="match status" value="1"/>
</dbReference>
<keyword evidence="1" id="KW-0846">Cobalamin</keyword>
<comment type="caution">
    <text evidence="4">The sequence shown here is derived from an EMBL/GenBank/DDBJ whole genome shotgun (WGS) entry which is preliminary data.</text>
</comment>
<evidence type="ECO:0000313" key="4">
    <source>
        <dbReference type="EMBL" id="GLW58793.1"/>
    </source>
</evidence>
<dbReference type="Gene3D" id="3.20.20.240">
    <property type="entry name" value="Methylmalonyl-CoA mutase"/>
    <property type="match status" value="1"/>
</dbReference>
<accession>A0A9W6PPV0</accession>
<evidence type="ECO:0000256" key="3">
    <source>
        <dbReference type="ARBA" id="ARBA00023285"/>
    </source>
</evidence>
<name>A0A9W6PPV0_9ACTN</name>
<reference evidence="4" key="1">
    <citation type="submission" date="2023-02" db="EMBL/GenBank/DDBJ databases">
        <title>Kitasatospora phosalacinea NBRC 14362.</title>
        <authorList>
            <person name="Ichikawa N."/>
            <person name="Sato H."/>
            <person name="Tonouchi N."/>
        </authorList>
    </citation>
    <scope>NUCLEOTIDE SEQUENCE</scope>
    <source>
        <strain evidence="4">NBRC 14362</strain>
    </source>
</reference>
<evidence type="ECO:0000256" key="1">
    <source>
        <dbReference type="ARBA" id="ARBA00022628"/>
    </source>
</evidence>
<protein>
    <submittedName>
        <fullName evidence="4">Methylaspartate mutase</fullName>
    </submittedName>
</protein>
<dbReference type="AlphaFoldDB" id="A0A9W6PPV0"/>
<dbReference type="OrthoDB" id="3653265at2"/>
<organism evidence="4 5">
    <name type="scientific">Kitasatospora phosalacinea</name>
    <dbReference type="NCBI Taxonomy" id="2065"/>
    <lineage>
        <taxon>Bacteria</taxon>
        <taxon>Bacillati</taxon>
        <taxon>Actinomycetota</taxon>
        <taxon>Actinomycetes</taxon>
        <taxon>Kitasatosporales</taxon>
        <taxon>Streptomycetaceae</taxon>
        <taxon>Kitasatospora</taxon>
    </lineage>
</organism>
<evidence type="ECO:0000313" key="5">
    <source>
        <dbReference type="Proteomes" id="UP001165143"/>
    </source>
</evidence>
<evidence type="ECO:0000256" key="2">
    <source>
        <dbReference type="ARBA" id="ARBA00023235"/>
    </source>
</evidence>
<dbReference type="SUPFAM" id="SSF51703">
    <property type="entry name" value="Cobalamin (vitamin B12)-dependent enzymes"/>
    <property type="match status" value="1"/>
</dbReference>
<proteinExistence type="predicted"/>
<dbReference type="GO" id="GO:0050097">
    <property type="term" value="F:methylaspartate mutase activity"/>
    <property type="evidence" value="ECO:0007669"/>
    <property type="project" value="InterPro"/>
</dbReference>
<dbReference type="InterPro" id="IPR016176">
    <property type="entry name" value="Cbl-dep_enz_cat"/>
</dbReference>
<dbReference type="GO" id="GO:0031419">
    <property type="term" value="F:cobalamin binding"/>
    <property type="evidence" value="ECO:0007669"/>
    <property type="project" value="UniProtKB-KW"/>
</dbReference>
<gene>
    <name evidence="4" type="ORF">Kpho01_68040</name>
</gene>
<dbReference type="EMBL" id="BSRX01000060">
    <property type="protein sequence ID" value="GLW58793.1"/>
    <property type="molecule type" value="Genomic_DNA"/>
</dbReference>
<keyword evidence="2" id="KW-0413">Isomerase</keyword>
<keyword evidence="3" id="KW-0170">Cobalt</keyword>